<evidence type="ECO:0000256" key="3">
    <source>
        <dbReference type="ARBA" id="ARBA00022679"/>
    </source>
</evidence>
<evidence type="ECO:0000259" key="8">
    <source>
        <dbReference type="Pfam" id="PF07730"/>
    </source>
</evidence>
<evidence type="ECO:0000256" key="4">
    <source>
        <dbReference type="ARBA" id="ARBA00022777"/>
    </source>
</evidence>
<dbReference type="Pfam" id="PF07730">
    <property type="entry name" value="HisKA_3"/>
    <property type="match status" value="1"/>
</dbReference>
<evidence type="ECO:0000259" key="7">
    <source>
        <dbReference type="Pfam" id="PF02518"/>
    </source>
</evidence>
<comment type="caution">
    <text evidence="9">The sequence shown here is derived from an EMBL/GenBank/DDBJ whole genome shotgun (WGS) entry which is preliminary data.</text>
</comment>
<gene>
    <name evidence="9" type="ORF">FAM18172_01326</name>
</gene>
<dbReference type="Pfam" id="PF02518">
    <property type="entry name" value="HATPase_c"/>
    <property type="match status" value="1"/>
</dbReference>
<organism evidence="9 10">
    <name type="scientific">Lacticaseibacillus paracasei</name>
    <name type="common">Lactobacillus paracasei</name>
    <dbReference type="NCBI Taxonomy" id="1597"/>
    <lineage>
        <taxon>Bacteria</taxon>
        <taxon>Bacillati</taxon>
        <taxon>Bacillota</taxon>
        <taxon>Bacilli</taxon>
        <taxon>Lactobacillales</taxon>
        <taxon>Lactobacillaceae</taxon>
        <taxon>Lacticaseibacillus</taxon>
    </lineage>
</organism>
<accession>A0A422MBP5</accession>
<feature type="transmembrane region" description="Helical" evidence="6">
    <location>
        <begin position="61"/>
        <end position="84"/>
    </location>
</feature>
<keyword evidence="3 9" id="KW-0808">Transferase</keyword>
<evidence type="ECO:0000313" key="10">
    <source>
        <dbReference type="Proteomes" id="UP000285532"/>
    </source>
</evidence>
<evidence type="ECO:0000256" key="6">
    <source>
        <dbReference type="SAM" id="Phobius"/>
    </source>
</evidence>
<keyword evidence="5" id="KW-0902">Two-component regulatory system</keyword>
<dbReference type="GO" id="GO:0016020">
    <property type="term" value="C:membrane"/>
    <property type="evidence" value="ECO:0007669"/>
    <property type="project" value="InterPro"/>
</dbReference>
<keyword evidence="6" id="KW-0812">Transmembrane</keyword>
<evidence type="ECO:0000313" key="9">
    <source>
        <dbReference type="EMBL" id="RND86589.1"/>
    </source>
</evidence>
<dbReference type="EC" id="2.7.13.3" evidence="2"/>
<feature type="domain" description="Histidine kinase/HSP90-like ATPase" evidence="7">
    <location>
        <begin position="280"/>
        <end position="367"/>
    </location>
</feature>
<evidence type="ECO:0000256" key="5">
    <source>
        <dbReference type="ARBA" id="ARBA00023012"/>
    </source>
</evidence>
<dbReference type="SUPFAM" id="SSF55874">
    <property type="entry name" value="ATPase domain of HSP90 chaperone/DNA topoisomerase II/histidine kinase"/>
    <property type="match status" value="1"/>
</dbReference>
<dbReference type="InterPro" id="IPR003594">
    <property type="entry name" value="HATPase_dom"/>
</dbReference>
<dbReference type="InterPro" id="IPR036890">
    <property type="entry name" value="HATPase_C_sf"/>
</dbReference>
<dbReference type="Gene3D" id="1.20.5.1930">
    <property type="match status" value="1"/>
</dbReference>
<dbReference type="InterPro" id="IPR050482">
    <property type="entry name" value="Sensor_HK_TwoCompSys"/>
</dbReference>
<dbReference type="InterPro" id="IPR011712">
    <property type="entry name" value="Sig_transdc_His_kin_sub3_dim/P"/>
</dbReference>
<comment type="catalytic activity">
    <reaction evidence="1">
        <text>ATP + protein L-histidine = ADP + protein N-phospho-L-histidine.</text>
        <dbReference type="EC" id="2.7.13.3"/>
    </reaction>
</comment>
<dbReference type="GO" id="GO:0000155">
    <property type="term" value="F:phosphorelay sensor kinase activity"/>
    <property type="evidence" value="ECO:0007669"/>
    <property type="project" value="InterPro"/>
</dbReference>
<reference evidence="9 10" key="1">
    <citation type="journal article" date="2018" name="Front. Microbiol.">
        <title>Conversion of Methionine to Cysteine in Lactobacillus paracasei Depends on the Highly Mobile cysK-ctl-cysE Gene Cluster.</title>
        <authorList>
            <person name="Wuthrich D."/>
            <person name="Irmler S."/>
            <person name="Berthoud H."/>
            <person name="Guggenbuhl B."/>
            <person name="Eugster E."/>
            <person name="Bruggmann R."/>
        </authorList>
    </citation>
    <scope>NUCLEOTIDE SEQUENCE [LARGE SCALE GENOMIC DNA]</scope>
    <source>
        <strain evidence="9 10">FAM18172</strain>
    </source>
</reference>
<dbReference type="PANTHER" id="PTHR24421:SF63">
    <property type="entry name" value="SENSOR HISTIDINE KINASE DESK"/>
    <property type="match status" value="1"/>
</dbReference>
<dbReference type="GO" id="GO:0046983">
    <property type="term" value="F:protein dimerization activity"/>
    <property type="evidence" value="ECO:0007669"/>
    <property type="project" value="InterPro"/>
</dbReference>
<feature type="transmembrane region" description="Helical" evidence="6">
    <location>
        <begin position="39"/>
        <end position="55"/>
    </location>
</feature>
<feature type="domain" description="Signal transduction histidine kinase subgroup 3 dimerisation and phosphoacceptor" evidence="8">
    <location>
        <begin position="179"/>
        <end position="245"/>
    </location>
</feature>
<sequence length="371" mass="42876">MRHSLRSWLRNLEWTSYIWLVYLPYIMSEFVPVKSINDWLWIGLGILFLIVYILVNEVDHWLPVTIPLELAIAGIFSISALNNYMIIYPGWQVSFILARFPRKYFRWFAAAFYLIIFVSLWRVNQLHPGIININNPDMFNLIFPLVSPIIAYTVSRSVIHQRQLRQTNRRLQAIVRRGERERIARDLHDTLGQSFSMITLKTELAKKLLVKAPDRVAQELDDIAQTSRDDLQLVRSIVNDLHQQSLSEMMLMQGKNLAEANVVLLTSGESEAAEWPTKVQIRLSAVISEAITNVIRHAHAHQVEMIFEQNPNDYLVEIQDDGHSKSYKRTGSNGISGMQQRMKEVNGTFTINHNRQGTQVSLTLPKEQLSQ</sequence>
<feature type="transmembrane region" description="Helical" evidence="6">
    <location>
        <begin position="104"/>
        <end position="121"/>
    </location>
</feature>
<keyword evidence="6" id="KW-0472">Membrane</keyword>
<proteinExistence type="predicted"/>
<dbReference type="Gene3D" id="3.30.565.10">
    <property type="entry name" value="Histidine kinase-like ATPase, C-terminal domain"/>
    <property type="match status" value="1"/>
</dbReference>
<keyword evidence="6" id="KW-1133">Transmembrane helix</keyword>
<name>A0A422MBP5_LACPA</name>
<dbReference type="Proteomes" id="UP000285532">
    <property type="component" value="Unassembled WGS sequence"/>
</dbReference>
<dbReference type="AlphaFoldDB" id="A0A422MBP5"/>
<evidence type="ECO:0000256" key="2">
    <source>
        <dbReference type="ARBA" id="ARBA00012438"/>
    </source>
</evidence>
<feature type="transmembrane region" description="Helical" evidence="6">
    <location>
        <begin position="141"/>
        <end position="159"/>
    </location>
</feature>
<keyword evidence="4 9" id="KW-0418">Kinase</keyword>
<feature type="transmembrane region" description="Helical" evidence="6">
    <location>
        <begin position="14"/>
        <end position="32"/>
    </location>
</feature>
<protein>
    <recommendedName>
        <fullName evidence="2">histidine kinase</fullName>
        <ecNumber evidence="2">2.7.13.3</ecNumber>
    </recommendedName>
</protein>
<dbReference type="CDD" id="cd16917">
    <property type="entry name" value="HATPase_UhpB-NarQ-NarX-like"/>
    <property type="match status" value="1"/>
</dbReference>
<evidence type="ECO:0000256" key="1">
    <source>
        <dbReference type="ARBA" id="ARBA00000085"/>
    </source>
</evidence>
<dbReference type="PANTHER" id="PTHR24421">
    <property type="entry name" value="NITRATE/NITRITE SENSOR PROTEIN NARX-RELATED"/>
    <property type="match status" value="1"/>
</dbReference>
<dbReference type="EMBL" id="LKFU01000056">
    <property type="protein sequence ID" value="RND86589.1"/>
    <property type="molecule type" value="Genomic_DNA"/>
</dbReference>